<feature type="region of interest" description="Disordered" evidence="2">
    <location>
        <begin position="102"/>
        <end position="129"/>
    </location>
</feature>
<feature type="compositionally biased region" description="Polar residues" evidence="2">
    <location>
        <begin position="1370"/>
        <end position="1383"/>
    </location>
</feature>
<comment type="caution">
    <text evidence="6">The sequence shown here is derived from an EMBL/GenBank/DDBJ whole genome shotgun (WGS) entry which is preliminary data.</text>
</comment>
<evidence type="ECO:0000259" key="5">
    <source>
        <dbReference type="PROSITE" id="PS50287"/>
    </source>
</evidence>
<accession>A0ABR1GB18</accession>
<sequence length="1992" mass="210187">MMVDAFELWFLLLPAVARAGQYGFIQDGSTCGTVVTYTSGWYNVCDDGWDIVDAHVFGTDYQAYMATANNYFGSAANDGNFVYDDVGCYGYENYRGVHAHAHAQPRQRRAGGRHLRHADAQPDATADAPALDGRAVAGPVRGAVCVPELDAVRRAVAGPSLGAELRTVAPAVRRAVAGPVRGAVCVPELDAVRGAVCVPELDAVRRAVDPVRRAVFGPYYQAYMATTNNYFSGPRTTTATVDGVGCYGSENYLAACTSTSSHNCGDGEQAGVICITPTPNPTTAAPSPPRLRRAVGVPERLAERRTVAPAVRGAVGVPERLAELRTVAPAVRGAVDAPVRRASAPSTRRQRRRRRPRAPRRAPDRRPCRPRRRRRPVRRAVGVPEHPAVRGAVAVPRASLSAGPSPLPTASFVEITSMGTESTCVADVECELLWVYRGDSGACATLTAVFTDPDGNVILTESQDNDGQETHRSRRRNGVVHARADGRAVEQAQRDAVGSAERGAVLIPELDAVRRAICLAERGAVLIPELGAVILAASATTGARFPCAEVLDFDGADRATCYWIDASLDAASAYALAVTAEDAAAGTNVTSTVDLAVAARLSSSPVLGGDRLRRPGLRRARALAARTGASVVLDGVDLGEGTWVFAVNVTSPDGRSAAAAVVYELVDDDPPAVEVDAWTPSVGARVAASKKIVLYGDAQPSSLGRAVSTSRTFNTTGARDREHDLVLAVGAIVAGAHYSLRLDATLEGIDTAGSASVTFYVARPPSAAAPRVAAAGFALETTFELSTRSWVTEDPPLTYASPAPSLASTLMTLSSPNLKSSAQRLSPNATTPGEVRALSLDGAASAAELPPSLAGGDAYDAFPAARPSRASRRAARAREAALEDAGGAGGSGAGLASVALTIGGGVARNASRPPGANLTCACGYEGNVSFACRQRDGRRGGLRRAAERHRGCLPGRGDGVRGLERDGGRVALVLRGRRRRRRRDDARACDVDASGAAAPTDFSTEDEATDAGSVYFKNLTEPPDLSRALIMIYALLALLGACVAAHARYGRRLDARDAAAARAASAVAAASDADDDPYEVNDDHDVLTAGWKQNFLTGMDLGHPFYGWYTLYSASVPRPFRAWCCGFEILVFMRAAFETNLLFPDVEEECAGKLNPETCASLKTVLRGKFKGTHVESAPLCQWMPCAEACVMEEPGEDEMSPMSAARRPERGPTRRDNGRARRPVCKIFAYLAENYLVAPVPLALRWRRGSASPAGAPAARAASSPEDEPPIPTLKIDWHETGAPEASPGTLASSAGPESAVADDELLRKLRAAVEEPGGAAPAAAGDPAADKEPLEIKEIKERPDGGEARARVDALLAARARAEINHRSGASDQTSNLSSSAHALLEGGPPDARESQAPIPEGGAADGDATGFAVSCSVQCDGAACVAPAGAAHTCLSSTLDDAFAVPSMTAACLFGLDRLEDEVSRARVAEARPAAAKEAAPVDDGDLVVPEMGEWVESLVGDLDARLEPTDVEPLASGPGRGATASPHLSLASLARGISRAKFAARRATSRRTLCSDSSKTTGELEAPEEPPGAAPYIARVGGVLCVVLYCFYYLLTTGSQFGRKKTRLWLEAVTFSLVLYFVFIKPIVVLLISVIMPSFVASSDTLIEEVFTFLPLASGFVRGAHARARIRRGGRRRSLRYGRRRRARVRRLEGVPRVREGDGAGRGGAQRRKSDAGGPAFRWPEDEAPETPRPDVAGEDEKSPEDAVALVLFDDGGDGDRVEAARPTTTTKRRRSDRTTRPPATGVLDDEEVFLDADVQRADEAGAADAEARGRGAAQDDREAGTRRRAAGGRGLRPRVPRREDILLDVDARRADGTGAADAEARGAEDAAVESAGDAIENALPPPRSLRLSDYVFSVQAKPEDAPVPSYSDAAYAAVFGAAAAARDDHDAGTRWPPARRGRARARAGARPRARAGAGWEPVEEPESEQEPEARPPRDAPRPVRRQG</sequence>
<dbReference type="PANTHER" id="PTHR48071">
    <property type="entry name" value="SRCR DOMAIN-CONTAINING PROTEIN"/>
    <property type="match status" value="1"/>
</dbReference>
<reference evidence="6 7" key="1">
    <citation type="submission" date="2024-03" db="EMBL/GenBank/DDBJ databases">
        <title>Aureococcus anophagefferens CCMP1851 and Kratosvirus quantuckense: Draft genome of a second virus-susceptible host strain in the model system.</title>
        <authorList>
            <person name="Chase E."/>
            <person name="Truchon A.R."/>
            <person name="Schepens W."/>
            <person name="Wilhelm S.W."/>
        </authorList>
    </citation>
    <scope>NUCLEOTIDE SEQUENCE [LARGE SCALE GENOMIC DNA]</scope>
    <source>
        <strain evidence="6 7">CCMP1851</strain>
    </source>
</reference>
<dbReference type="PANTHER" id="PTHR48071:SF18">
    <property type="entry name" value="DELETED IN MALIGNANT BRAIN TUMORS 1 PROTEIN-RELATED"/>
    <property type="match status" value="1"/>
</dbReference>
<keyword evidence="3" id="KW-1133">Transmembrane helix</keyword>
<feature type="compositionally biased region" description="Basic residues" evidence="2">
    <location>
        <begin position="348"/>
        <end position="360"/>
    </location>
</feature>
<feature type="compositionally biased region" description="Basic and acidic residues" evidence="2">
    <location>
        <begin position="1802"/>
        <end position="1830"/>
    </location>
</feature>
<feature type="transmembrane region" description="Helical" evidence="3">
    <location>
        <begin position="1612"/>
        <end position="1639"/>
    </location>
</feature>
<evidence type="ECO:0000313" key="7">
    <source>
        <dbReference type="Proteomes" id="UP001363151"/>
    </source>
</evidence>
<feature type="compositionally biased region" description="Low complexity" evidence="2">
    <location>
        <begin position="1253"/>
        <end position="1265"/>
    </location>
</feature>
<organism evidence="6 7">
    <name type="scientific">Aureococcus anophagefferens</name>
    <name type="common">Harmful bloom alga</name>
    <dbReference type="NCBI Taxonomy" id="44056"/>
    <lineage>
        <taxon>Eukaryota</taxon>
        <taxon>Sar</taxon>
        <taxon>Stramenopiles</taxon>
        <taxon>Ochrophyta</taxon>
        <taxon>Pelagophyceae</taxon>
        <taxon>Pelagomonadales</taxon>
        <taxon>Pelagomonadaceae</taxon>
        <taxon>Aureococcus</taxon>
    </lineage>
</organism>
<feature type="region of interest" description="Disordered" evidence="2">
    <location>
        <begin position="1860"/>
        <end position="1893"/>
    </location>
</feature>
<feature type="region of interest" description="Disordered" evidence="2">
    <location>
        <begin position="461"/>
        <end position="480"/>
    </location>
</feature>
<keyword evidence="4" id="KW-0732">Signal</keyword>
<proteinExistence type="predicted"/>
<protein>
    <recommendedName>
        <fullName evidence="5">SRCR domain-containing protein</fullName>
    </recommendedName>
</protein>
<feature type="compositionally biased region" description="Basic and acidic residues" evidence="2">
    <location>
        <begin position="1976"/>
        <end position="1986"/>
    </location>
</feature>
<gene>
    <name evidence="6" type="ORF">SO694_0000736</name>
</gene>
<dbReference type="Gene3D" id="3.10.250.10">
    <property type="entry name" value="SRCR-like domain"/>
    <property type="match status" value="1"/>
</dbReference>
<feature type="compositionally biased region" description="Basic residues" evidence="2">
    <location>
        <begin position="1942"/>
        <end position="1958"/>
    </location>
</feature>
<evidence type="ECO:0000256" key="3">
    <source>
        <dbReference type="SAM" id="Phobius"/>
    </source>
</evidence>
<feature type="chain" id="PRO_5045712351" description="SRCR domain-containing protein" evidence="4">
    <location>
        <begin position="20"/>
        <end position="1992"/>
    </location>
</feature>
<dbReference type="PROSITE" id="PS50287">
    <property type="entry name" value="SRCR_2"/>
    <property type="match status" value="1"/>
</dbReference>
<name>A0ABR1GB18_AURAN</name>
<feature type="domain" description="SRCR" evidence="5">
    <location>
        <begin position="165"/>
        <end position="275"/>
    </location>
</feature>
<feature type="compositionally biased region" description="Basic residues" evidence="2">
    <location>
        <begin position="102"/>
        <end position="116"/>
    </location>
</feature>
<feature type="compositionally biased region" description="Basic and acidic residues" evidence="2">
    <location>
        <begin position="1207"/>
        <end position="1219"/>
    </location>
</feature>
<dbReference type="EMBL" id="JBBJCI010000037">
    <property type="protein sequence ID" value="KAK7250314.1"/>
    <property type="molecule type" value="Genomic_DNA"/>
</dbReference>
<evidence type="ECO:0000256" key="4">
    <source>
        <dbReference type="SAM" id="SignalP"/>
    </source>
</evidence>
<feature type="region of interest" description="Disordered" evidence="2">
    <location>
        <begin position="1930"/>
        <end position="1992"/>
    </location>
</feature>
<feature type="transmembrane region" description="Helical" evidence="3">
    <location>
        <begin position="1580"/>
        <end position="1600"/>
    </location>
</feature>
<dbReference type="InterPro" id="IPR036772">
    <property type="entry name" value="SRCR-like_dom_sf"/>
</dbReference>
<keyword evidence="7" id="KW-1185">Reference proteome</keyword>
<feature type="compositionally biased region" description="Acidic residues" evidence="2">
    <location>
        <begin position="1966"/>
        <end position="1975"/>
    </location>
</feature>
<feature type="region of interest" description="Disordered" evidence="2">
    <location>
        <begin position="1696"/>
        <end position="1846"/>
    </location>
</feature>
<feature type="compositionally biased region" description="Basic residues" evidence="2">
    <location>
        <begin position="1831"/>
        <end position="1844"/>
    </location>
</feature>
<keyword evidence="3" id="KW-0472">Membrane</keyword>
<feature type="region of interest" description="Disordered" evidence="2">
    <location>
        <begin position="1367"/>
        <end position="1408"/>
    </location>
</feature>
<dbReference type="SUPFAM" id="SSF56487">
    <property type="entry name" value="SRCR-like"/>
    <property type="match status" value="2"/>
</dbReference>
<keyword evidence="1" id="KW-1015">Disulfide bond</keyword>
<evidence type="ECO:0000313" key="6">
    <source>
        <dbReference type="EMBL" id="KAK7250314.1"/>
    </source>
</evidence>
<feature type="signal peptide" evidence="4">
    <location>
        <begin position="1"/>
        <end position="19"/>
    </location>
</feature>
<dbReference type="Proteomes" id="UP001363151">
    <property type="component" value="Unassembled WGS sequence"/>
</dbReference>
<dbReference type="InterPro" id="IPR001190">
    <property type="entry name" value="SRCR"/>
</dbReference>
<feature type="region of interest" description="Disordered" evidence="2">
    <location>
        <begin position="1253"/>
        <end position="1302"/>
    </location>
</feature>
<feature type="region of interest" description="Disordered" evidence="2">
    <location>
        <begin position="336"/>
        <end position="384"/>
    </location>
</feature>
<evidence type="ECO:0000256" key="1">
    <source>
        <dbReference type="ARBA" id="ARBA00023157"/>
    </source>
</evidence>
<evidence type="ECO:0000256" key="2">
    <source>
        <dbReference type="SAM" id="MobiDB-lite"/>
    </source>
</evidence>
<feature type="compositionally biased region" description="Basic residues" evidence="2">
    <location>
        <begin position="368"/>
        <end position="378"/>
    </location>
</feature>
<feature type="compositionally biased region" description="Basic and acidic residues" evidence="2">
    <location>
        <begin position="1696"/>
        <end position="1707"/>
    </location>
</feature>
<keyword evidence="3" id="KW-0812">Transmembrane</keyword>
<feature type="region of interest" description="Disordered" evidence="2">
    <location>
        <begin position="1197"/>
        <end position="1219"/>
    </location>
</feature>